<proteinExistence type="predicted"/>
<accession>A0A0E9SRY6</accession>
<sequence>MMAVYERHKRLIKTNVSKTYEIWEKLLMIHT</sequence>
<reference evidence="1" key="2">
    <citation type="journal article" date="2015" name="Fish Shellfish Immunol.">
        <title>Early steps in the European eel (Anguilla anguilla)-Vibrio vulnificus interaction in the gills: Role of the RtxA13 toxin.</title>
        <authorList>
            <person name="Callol A."/>
            <person name="Pajuelo D."/>
            <person name="Ebbesson L."/>
            <person name="Teles M."/>
            <person name="MacKenzie S."/>
            <person name="Amaro C."/>
        </authorList>
    </citation>
    <scope>NUCLEOTIDE SEQUENCE</scope>
</reference>
<name>A0A0E9SRY6_ANGAN</name>
<reference evidence="1" key="1">
    <citation type="submission" date="2014-11" db="EMBL/GenBank/DDBJ databases">
        <authorList>
            <person name="Amaro Gonzalez C."/>
        </authorList>
    </citation>
    <scope>NUCLEOTIDE SEQUENCE</scope>
</reference>
<organism evidence="1">
    <name type="scientific">Anguilla anguilla</name>
    <name type="common">European freshwater eel</name>
    <name type="synonym">Muraena anguilla</name>
    <dbReference type="NCBI Taxonomy" id="7936"/>
    <lineage>
        <taxon>Eukaryota</taxon>
        <taxon>Metazoa</taxon>
        <taxon>Chordata</taxon>
        <taxon>Craniata</taxon>
        <taxon>Vertebrata</taxon>
        <taxon>Euteleostomi</taxon>
        <taxon>Actinopterygii</taxon>
        <taxon>Neopterygii</taxon>
        <taxon>Teleostei</taxon>
        <taxon>Anguilliformes</taxon>
        <taxon>Anguillidae</taxon>
        <taxon>Anguilla</taxon>
    </lineage>
</organism>
<evidence type="ECO:0000313" key="1">
    <source>
        <dbReference type="EMBL" id="JAH43415.1"/>
    </source>
</evidence>
<protein>
    <submittedName>
        <fullName evidence="1">Uncharacterized protein</fullName>
    </submittedName>
</protein>
<dbReference type="AlphaFoldDB" id="A0A0E9SRY6"/>
<dbReference type="EMBL" id="GBXM01065162">
    <property type="protein sequence ID" value="JAH43415.1"/>
    <property type="molecule type" value="Transcribed_RNA"/>
</dbReference>